<evidence type="ECO:0000313" key="1">
    <source>
        <dbReference type="EMBL" id="BAY83268.1"/>
    </source>
</evidence>
<dbReference type="EMBL" id="AP018227">
    <property type="protein sequence ID" value="BAY83268.1"/>
    <property type="molecule type" value="Genomic_DNA"/>
</dbReference>
<accession>A0A1Z4LQ97</accession>
<dbReference type="REBASE" id="207109">
    <property type="entry name" value="Cpa267McrBCP"/>
</dbReference>
<dbReference type="PANTHER" id="PTHR38733">
    <property type="entry name" value="PROTEIN MCRC"/>
    <property type="match status" value="1"/>
</dbReference>
<protein>
    <submittedName>
        <fullName evidence="1">McrBC 5-methylcytosine restriction system component-like protein</fullName>
    </submittedName>
</protein>
<keyword evidence="2" id="KW-1185">Reference proteome</keyword>
<proteinExistence type="predicted"/>
<dbReference type="Pfam" id="PF10117">
    <property type="entry name" value="McrBC"/>
    <property type="match status" value="1"/>
</dbReference>
<dbReference type="PANTHER" id="PTHR38733:SF1">
    <property type="entry name" value="TYPE IV METHYL-DIRECTED RESTRICTION ENZYME ECOKMCRBC"/>
    <property type="match status" value="1"/>
</dbReference>
<name>A0A1Z4LQ97_9CYAN</name>
<sequence length="397" mass="46723">MDNSLDKIKIIELIEYKTESFAKYKIPESIGIELYQKYTKQIDIEFPNYKTENQWQLKAKGWVGYIPLNHQLAVKINPKVSIENIFVMLEYAYKIKSFRFIKGLMNCDSLQGFYNNLAYKVAQLILNRVRKGLYRIYIPKTQHLNYVRGRLDILETIKQPWNIKLKSHYQEQTIDIEDNQILLWTLFIISRNSLCSEEVSTIIRKAYHTLQSLVTLKPFSSEDCFKFNYNRLNQEYQLLHYLCRFFLENTAPIYNNGNRNTLPFLVNMAKLYELFVAEWLKINLPSNLIIQSQKRVNIAKNLNFKIDLVLYDISTNKHRYILDTKYKNPESPSSDDVAQVVTYAVSQKCSEVILIYPTTLTHPLDKFVGNIRVRSLTFSLDKNLDKAGKTFLKQLLS</sequence>
<gene>
    <name evidence="1" type="ORF">NIES267_27550</name>
</gene>
<organism evidence="1 2">
    <name type="scientific">Calothrix parasitica NIES-267</name>
    <dbReference type="NCBI Taxonomy" id="1973488"/>
    <lineage>
        <taxon>Bacteria</taxon>
        <taxon>Bacillati</taxon>
        <taxon>Cyanobacteriota</taxon>
        <taxon>Cyanophyceae</taxon>
        <taxon>Nostocales</taxon>
        <taxon>Calotrichaceae</taxon>
        <taxon>Calothrix</taxon>
    </lineage>
</organism>
<reference evidence="1 2" key="1">
    <citation type="submission" date="2017-06" db="EMBL/GenBank/DDBJ databases">
        <title>Genome sequencing of cyanobaciteial culture collection at National Institute for Environmental Studies (NIES).</title>
        <authorList>
            <person name="Hirose Y."/>
            <person name="Shimura Y."/>
            <person name="Fujisawa T."/>
            <person name="Nakamura Y."/>
            <person name="Kawachi M."/>
        </authorList>
    </citation>
    <scope>NUCLEOTIDE SEQUENCE [LARGE SCALE GENOMIC DNA]</scope>
    <source>
        <strain evidence="1 2">NIES-267</strain>
    </source>
</reference>
<dbReference type="InterPro" id="IPR019292">
    <property type="entry name" value="McrC"/>
</dbReference>
<dbReference type="Proteomes" id="UP000218418">
    <property type="component" value="Chromosome"/>
</dbReference>
<evidence type="ECO:0000313" key="2">
    <source>
        <dbReference type="Proteomes" id="UP000218418"/>
    </source>
</evidence>
<dbReference type="AlphaFoldDB" id="A0A1Z4LQ97"/>
<dbReference type="OrthoDB" id="9786961at2"/>